<gene>
    <name evidence="2" type="ORF">C8Q69DRAFT_194851</name>
</gene>
<dbReference type="EMBL" id="RCNU01000025">
    <property type="protein sequence ID" value="RWQ91222.1"/>
    <property type="molecule type" value="Genomic_DNA"/>
</dbReference>
<organism evidence="2 3">
    <name type="scientific">Byssochlamys spectabilis</name>
    <name type="common">Paecilomyces variotii</name>
    <dbReference type="NCBI Taxonomy" id="264951"/>
    <lineage>
        <taxon>Eukaryota</taxon>
        <taxon>Fungi</taxon>
        <taxon>Dikarya</taxon>
        <taxon>Ascomycota</taxon>
        <taxon>Pezizomycotina</taxon>
        <taxon>Eurotiomycetes</taxon>
        <taxon>Eurotiomycetidae</taxon>
        <taxon>Eurotiales</taxon>
        <taxon>Thermoascaceae</taxon>
        <taxon>Paecilomyces</taxon>
    </lineage>
</organism>
<feature type="domain" description="Aminoglycoside phosphotransferase" evidence="1">
    <location>
        <begin position="140"/>
        <end position="336"/>
    </location>
</feature>
<name>A0A443HHB2_BYSSP</name>
<protein>
    <recommendedName>
        <fullName evidence="1">Aminoglycoside phosphotransferase domain-containing protein</fullName>
    </recommendedName>
</protein>
<dbReference type="SUPFAM" id="SSF56112">
    <property type="entry name" value="Protein kinase-like (PK-like)"/>
    <property type="match status" value="1"/>
</dbReference>
<dbReference type="PANTHER" id="PTHR21310:SF15">
    <property type="entry name" value="AMINOGLYCOSIDE PHOSPHOTRANSFERASE DOMAIN-CONTAINING PROTEIN"/>
    <property type="match status" value="1"/>
</dbReference>
<evidence type="ECO:0000259" key="1">
    <source>
        <dbReference type="Pfam" id="PF01636"/>
    </source>
</evidence>
<dbReference type="RefSeq" id="XP_028480867.1">
    <property type="nucleotide sequence ID" value="XM_028626015.1"/>
</dbReference>
<accession>A0A443HHB2</accession>
<dbReference type="VEuPathDB" id="FungiDB:C8Q69DRAFT_194851"/>
<dbReference type="InterPro" id="IPR035896">
    <property type="entry name" value="AN1-like_Znf"/>
</dbReference>
<dbReference type="AlphaFoldDB" id="A0A443HHB2"/>
<evidence type="ECO:0000313" key="2">
    <source>
        <dbReference type="EMBL" id="RWQ91222.1"/>
    </source>
</evidence>
<reference evidence="2 3" key="1">
    <citation type="journal article" date="2018" name="Front. Microbiol.">
        <title>Genomic and genetic insights into a cosmopolitan fungus, Paecilomyces variotii (Eurotiales).</title>
        <authorList>
            <person name="Urquhart A.S."/>
            <person name="Mondo S.J."/>
            <person name="Makela M.R."/>
            <person name="Hane J.K."/>
            <person name="Wiebenga A."/>
            <person name="He G."/>
            <person name="Mihaltcheva S."/>
            <person name="Pangilinan J."/>
            <person name="Lipzen A."/>
            <person name="Barry K."/>
            <person name="de Vries R.P."/>
            <person name="Grigoriev I.V."/>
            <person name="Idnurm A."/>
        </authorList>
    </citation>
    <scope>NUCLEOTIDE SEQUENCE [LARGE SCALE GENOMIC DNA]</scope>
    <source>
        <strain evidence="2 3">CBS 101075</strain>
    </source>
</reference>
<dbReference type="GeneID" id="39595292"/>
<proteinExistence type="predicted"/>
<dbReference type="InterPro" id="IPR051678">
    <property type="entry name" value="AGP_Transferase"/>
</dbReference>
<dbReference type="Pfam" id="PF01636">
    <property type="entry name" value="APH"/>
    <property type="match status" value="1"/>
</dbReference>
<dbReference type="SUPFAM" id="SSF118310">
    <property type="entry name" value="AN1-like Zinc finger"/>
    <property type="match status" value="1"/>
</dbReference>
<evidence type="ECO:0000313" key="3">
    <source>
        <dbReference type="Proteomes" id="UP000283841"/>
    </source>
</evidence>
<dbReference type="PANTHER" id="PTHR21310">
    <property type="entry name" value="AMINOGLYCOSIDE PHOSPHOTRANSFERASE-RELATED-RELATED"/>
    <property type="match status" value="1"/>
</dbReference>
<dbReference type="InterPro" id="IPR002575">
    <property type="entry name" value="Aminoglycoside_PTrfase"/>
</dbReference>
<dbReference type="STRING" id="264951.A0A443HHB2"/>
<sequence>MWLCDIENCNKAAVRTYGECVLCNRHLCAKHLESSYHTCPRWEEEAEYDPAARKAEQDEITKLVDKIDISALISRASALRGGLPCSIPHDLQYDRSTRSSVMGGMNYHIEILFDDGITWLARIRRSNATSPPAELRDYILRSEVSTLQFLSETKVPAPKVFDFNFCEPNPVGVGYILMEKLPGRSLRWSLATPEQRRKVTSQLADIYIELYAHPFAMTGSMHHPGSHDIGPFARESLTEYHGSQMKALGPFFSTKEYFSAHIQLILDLIIRQESYVDRAVDAFLIHRFLLDKVPEACSRSHLDDGKFYLKHANEKGDQILVDDEFNITGIIDWEWAHTDSKSGAFNSPIVLLPVADFYAGENSIGEDEVFFAKCLEAKGHPDLATIVRNGRLIHRFRFCCGYDLTDWKGFLGLFAGLLGAMGITDDFHWETWKPEAMKCYQNDHQLQQVIGIYN</sequence>
<dbReference type="InterPro" id="IPR011009">
    <property type="entry name" value="Kinase-like_dom_sf"/>
</dbReference>
<comment type="caution">
    <text evidence="2">The sequence shown here is derived from an EMBL/GenBank/DDBJ whole genome shotgun (WGS) entry which is preliminary data.</text>
</comment>
<keyword evidence="3" id="KW-1185">Reference proteome</keyword>
<dbReference type="Proteomes" id="UP000283841">
    <property type="component" value="Unassembled WGS sequence"/>
</dbReference>